<evidence type="ECO:0000313" key="1">
    <source>
        <dbReference type="EMBL" id="KAJ7514476.1"/>
    </source>
</evidence>
<dbReference type="Proteomes" id="UP001162992">
    <property type="component" value="Chromosome 23"/>
</dbReference>
<comment type="caution">
    <text evidence="1">The sequence shown here is derived from an EMBL/GenBank/DDBJ whole genome shotgun (WGS) entry which is preliminary data.</text>
</comment>
<keyword evidence="2" id="KW-1185">Reference proteome</keyword>
<organism evidence="1 2">
    <name type="scientific">Diphasiastrum complanatum</name>
    <name type="common">Issler's clubmoss</name>
    <name type="synonym">Lycopodium complanatum</name>
    <dbReference type="NCBI Taxonomy" id="34168"/>
    <lineage>
        <taxon>Eukaryota</taxon>
        <taxon>Viridiplantae</taxon>
        <taxon>Streptophyta</taxon>
        <taxon>Embryophyta</taxon>
        <taxon>Tracheophyta</taxon>
        <taxon>Lycopodiopsida</taxon>
        <taxon>Lycopodiales</taxon>
        <taxon>Lycopodiaceae</taxon>
        <taxon>Lycopodioideae</taxon>
        <taxon>Diphasiastrum</taxon>
    </lineage>
</organism>
<dbReference type="EMBL" id="CM055114">
    <property type="protein sequence ID" value="KAJ7514476.1"/>
    <property type="molecule type" value="Genomic_DNA"/>
</dbReference>
<gene>
    <name evidence="1" type="ORF">O6H91_23G045500</name>
</gene>
<name>A0ACC2AAJ9_DIPCM</name>
<protein>
    <submittedName>
        <fullName evidence="1">Uncharacterized protein</fullName>
    </submittedName>
</protein>
<evidence type="ECO:0000313" key="2">
    <source>
        <dbReference type="Proteomes" id="UP001162992"/>
    </source>
</evidence>
<accession>A0ACC2AAJ9</accession>
<sequence length="108" mass="12831">MTNFCGFMADEAQTNWTAIHTLFNGDPNNEMIGQEQSCLFHLAQSLHIHTTKFVQKDRQIDHKNLCQKCRSRRSRDEALVQCRLIRQWWRKGKIMDSDLPSMDSWMSW</sequence>
<proteinExistence type="predicted"/>
<reference evidence="2" key="1">
    <citation type="journal article" date="2024" name="Proc. Natl. Acad. Sci. U.S.A.">
        <title>Extraordinary preservation of gene collinearity over three hundred million years revealed in homosporous lycophytes.</title>
        <authorList>
            <person name="Li C."/>
            <person name="Wickell D."/>
            <person name="Kuo L.Y."/>
            <person name="Chen X."/>
            <person name="Nie B."/>
            <person name="Liao X."/>
            <person name="Peng D."/>
            <person name="Ji J."/>
            <person name="Jenkins J."/>
            <person name="Williams M."/>
            <person name="Shu S."/>
            <person name="Plott C."/>
            <person name="Barry K."/>
            <person name="Rajasekar S."/>
            <person name="Grimwood J."/>
            <person name="Han X."/>
            <person name="Sun S."/>
            <person name="Hou Z."/>
            <person name="He W."/>
            <person name="Dai G."/>
            <person name="Sun C."/>
            <person name="Schmutz J."/>
            <person name="Leebens-Mack J.H."/>
            <person name="Li F.W."/>
            <person name="Wang L."/>
        </authorList>
    </citation>
    <scope>NUCLEOTIDE SEQUENCE [LARGE SCALE GENOMIC DNA]</scope>
    <source>
        <strain evidence="2">cv. PW_Plant_1</strain>
    </source>
</reference>